<evidence type="ECO:0000256" key="2">
    <source>
        <dbReference type="ARBA" id="ARBA00023125"/>
    </source>
</evidence>
<dbReference type="GO" id="GO:0006355">
    <property type="term" value="P:regulation of DNA-templated transcription"/>
    <property type="evidence" value="ECO:0007669"/>
    <property type="project" value="InterPro"/>
</dbReference>
<feature type="domain" description="HTH crp-type" evidence="4">
    <location>
        <begin position="126"/>
        <end position="199"/>
    </location>
</feature>
<dbReference type="RefSeq" id="WP_165442105.1">
    <property type="nucleotide sequence ID" value="NZ_CP046622.1"/>
</dbReference>
<dbReference type="Proteomes" id="UP000425817">
    <property type="component" value="Chromosome"/>
</dbReference>
<name>A0A6I6HLH6_VARPD</name>
<keyword evidence="2" id="KW-0238">DNA-binding</keyword>
<evidence type="ECO:0000256" key="1">
    <source>
        <dbReference type="ARBA" id="ARBA00023015"/>
    </source>
</evidence>
<dbReference type="InterPro" id="IPR036390">
    <property type="entry name" value="WH_DNA-bd_sf"/>
</dbReference>
<protein>
    <submittedName>
        <fullName evidence="5">Helix-turn-helix domain-containing protein</fullName>
    </submittedName>
</protein>
<organism evidence="5 6">
    <name type="scientific">Variovorax paradoxus</name>
    <dbReference type="NCBI Taxonomy" id="34073"/>
    <lineage>
        <taxon>Bacteria</taxon>
        <taxon>Pseudomonadati</taxon>
        <taxon>Pseudomonadota</taxon>
        <taxon>Betaproteobacteria</taxon>
        <taxon>Burkholderiales</taxon>
        <taxon>Comamonadaceae</taxon>
        <taxon>Variovorax</taxon>
    </lineage>
</organism>
<reference evidence="5 6" key="1">
    <citation type="submission" date="2019-12" db="EMBL/GenBank/DDBJ databases">
        <title>Hybrid Genome Assemblies of two High G+C Isolates from Undergraduate Microbiology Courses.</title>
        <authorList>
            <person name="Ne Ville C.J."/>
            <person name="Enright D."/>
            <person name="Hernandez I."/>
            <person name="Dodsworth J."/>
            <person name="Orwin P.M."/>
        </authorList>
    </citation>
    <scope>NUCLEOTIDE SEQUENCE [LARGE SCALE GENOMIC DNA]</scope>
    <source>
        <strain evidence="5 6">CSUSB</strain>
    </source>
</reference>
<dbReference type="InterPro" id="IPR014710">
    <property type="entry name" value="RmlC-like_jellyroll"/>
</dbReference>
<dbReference type="EMBL" id="CP046622">
    <property type="protein sequence ID" value="QGW83707.1"/>
    <property type="molecule type" value="Genomic_DNA"/>
</dbReference>
<dbReference type="SMART" id="SM00419">
    <property type="entry name" value="HTH_CRP"/>
    <property type="match status" value="1"/>
</dbReference>
<evidence type="ECO:0000256" key="3">
    <source>
        <dbReference type="ARBA" id="ARBA00023163"/>
    </source>
</evidence>
<keyword evidence="3" id="KW-0804">Transcription</keyword>
<dbReference type="InterPro" id="IPR018490">
    <property type="entry name" value="cNMP-bd_dom_sf"/>
</dbReference>
<dbReference type="Pfam" id="PF13545">
    <property type="entry name" value="HTH_Crp_2"/>
    <property type="match status" value="1"/>
</dbReference>
<dbReference type="InterPro" id="IPR012318">
    <property type="entry name" value="HTH_CRP"/>
</dbReference>
<evidence type="ECO:0000313" key="6">
    <source>
        <dbReference type="Proteomes" id="UP000425817"/>
    </source>
</evidence>
<dbReference type="GO" id="GO:0003677">
    <property type="term" value="F:DNA binding"/>
    <property type="evidence" value="ECO:0007669"/>
    <property type="project" value="UniProtKB-KW"/>
</dbReference>
<gene>
    <name evidence="5" type="ORF">GOQ09_19885</name>
</gene>
<evidence type="ECO:0000259" key="4">
    <source>
        <dbReference type="PROSITE" id="PS51063"/>
    </source>
</evidence>
<sequence length="207" mass="22942">MSQLLAASRLERYGRGEVISNERGAPETFVIASGYAVMGYIPLEWGRTPVALVGPGSLCGFTRSDSHEERVTYDFCAHTDAVIVKMPTFAVRRILDANPVLWEDMAKMLMRQYREILDSLLGQGVGSLSRRLATTIERLTALYGSSDGHSVSLRLRLTQEELAALLQVTRQSVNKELLKLVTSGTISVVHNKITVLDFTALRRWGST</sequence>
<evidence type="ECO:0000313" key="5">
    <source>
        <dbReference type="EMBL" id="QGW83707.1"/>
    </source>
</evidence>
<accession>A0A6I6HLH6</accession>
<dbReference type="SUPFAM" id="SSF51206">
    <property type="entry name" value="cAMP-binding domain-like"/>
    <property type="match status" value="1"/>
</dbReference>
<keyword evidence="1" id="KW-0805">Transcription regulation</keyword>
<dbReference type="AlphaFoldDB" id="A0A6I6HLH6"/>
<dbReference type="PROSITE" id="PS51063">
    <property type="entry name" value="HTH_CRP_2"/>
    <property type="match status" value="1"/>
</dbReference>
<dbReference type="SUPFAM" id="SSF46785">
    <property type="entry name" value="Winged helix' DNA-binding domain"/>
    <property type="match status" value="1"/>
</dbReference>
<dbReference type="Gene3D" id="2.60.120.10">
    <property type="entry name" value="Jelly Rolls"/>
    <property type="match status" value="1"/>
</dbReference>
<proteinExistence type="predicted"/>